<feature type="transmembrane region" description="Helical" evidence="8">
    <location>
        <begin position="324"/>
        <end position="344"/>
    </location>
</feature>
<evidence type="ECO:0000256" key="3">
    <source>
        <dbReference type="ARBA" id="ARBA00022475"/>
    </source>
</evidence>
<evidence type="ECO:0000256" key="8">
    <source>
        <dbReference type="SAM" id="Phobius"/>
    </source>
</evidence>
<accession>A0A8J8MB44</accession>
<feature type="transmembrane region" description="Helical" evidence="8">
    <location>
        <begin position="270"/>
        <end position="288"/>
    </location>
</feature>
<evidence type="ECO:0000256" key="7">
    <source>
        <dbReference type="ARBA" id="ARBA00023136"/>
    </source>
</evidence>
<evidence type="ECO:0000259" key="9">
    <source>
        <dbReference type="Pfam" id="PF13303"/>
    </source>
</evidence>
<keyword evidence="3" id="KW-1003">Cell membrane</keyword>
<protein>
    <submittedName>
        <fullName evidence="10">PTS sugar transporter subunit IIC</fullName>
    </submittedName>
</protein>
<comment type="subcellular location">
    <subcellularLocation>
        <location evidence="1">Cell membrane</location>
        <topology evidence="1">Multi-pass membrane protein</topology>
    </subcellularLocation>
</comment>
<feature type="transmembrane region" description="Helical" evidence="8">
    <location>
        <begin position="295"/>
        <end position="312"/>
    </location>
</feature>
<feature type="domain" description="Phosphotransferase system EIIC" evidence="9">
    <location>
        <begin position="22"/>
        <end position="360"/>
    </location>
</feature>
<evidence type="ECO:0000256" key="5">
    <source>
        <dbReference type="ARBA" id="ARBA00022692"/>
    </source>
</evidence>
<keyword evidence="5 8" id="KW-0812">Transmembrane</keyword>
<feature type="transmembrane region" description="Helical" evidence="8">
    <location>
        <begin position="52"/>
        <end position="77"/>
    </location>
</feature>
<keyword evidence="7 8" id="KW-0472">Membrane</keyword>
<dbReference type="GO" id="GO:0008982">
    <property type="term" value="F:protein-N(PI)-phosphohistidine-sugar phosphotransferase activity"/>
    <property type="evidence" value="ECO:0007669"/>
    <property type="project" value="InterPro"/>
</dbReference>
<evidence type="ECO:0000256" key="6">
    <source>
        <dbReference type="ARBA" id="ARBA00022989"/>
    </source>
</evidence>
<evidence type="ECO:0000313" key="11">
    <source>
        <dbReference type="Proteomes" id="UP000677305"/>
    </source>
</evidence>
<dbReference type="InterPro" id="IPR003352">
    <property type="entry name" value="PTS_EIIC"/>
</dbReference>
<feature type="transmembrane region" description="Helical" evidence="8">
    <location>
        <begin position="188"/>
        <end position="213"/>
    </location>
</feature>
<feature type="transmembrane region" description="Helical" evidence="8">
    <location>
        <begin position="146"/>
        <end position="168"/>
    </location>
</feature>
<dbReference type="EMBL" id="CP058561">
    <property type="protein sequence ID" value="QUH29460.1"/>
    <property type="molecule type" value="Genomic_DNA"/>
</dbReference>
<proteinExistence type="predicted"/>
<keyword evidence="11" id="KW-1185">Reference proteome</keyword>
<dbReference type="GO" id="GO:0009401">
    <property type="term" value="P:phosphoenolpyruvate-dependent sugar phosphotransferase system"/>
    <property type="evidence" value="ECO:0007669"/>
    <property type="project" value="InterPro"/>
</dbReference>
<name>A0A8J8MB44_9FIRM</name>
<dbReference type="KEGG" id="vgu:HYG85_11230"/>
<evidence type="ECO:0000256" key="1">
    <source>
        <dbReference type="ARBA" id="ARBA00004651"/>
    </source>
</evidence>
<dbReference type="Pfam" id="PF13303">
    <property type="entry name" value="PTS_EIIC_2"/>
    <property type="match status" value="1"/>
</dbReference>
<evidence type="ECO:0000313" key="10">
    <source>
        <dbReference type="EMBL" id="QUH29460.1"/>
    </source>
</evidence>
<evidence type="ECO:0000256" key="2">
    <source>
        <dbReference type="ARBA" id="ARBA00022448"/>
    </source>
</evidence>
<keyword evidence="2" id="KW-0813">Transport</keyword>
<feature type="transmembrane region" description="Helical" evidence="8">
    <location>
        <begin position="220"/>
        <end position="239"/>
    </location>
</feature>
<feature type="transmembrane region" description="Helical" evidence="8">
    <location>
        <begin position="121"/>
        <end position="139"/>
    </location>
</feature>
<reference evidence="10 11" key="1">
    <citation type="submission" date="2020-07" db="EMBL/GenBank/DDBJ databases">
        <title>Vallitalea guaymasensis genome.</title>
        <authorList>
            <person name="Postec A."/>
        </authorList>
    </citation>
    <scope>NUCLEOTIDE SEQUENCE [LARGE SCALE GENOMIC DNA]</scope>
    <source>
        <strain evidence="10 11">Ra1766G1</strain>
    </source>
</reference>
<keyword evidence="4 10" id="KW-0762">Sugar transport</keyword>
<feature type="transmembrane region" description="Helical" evidence="8">
    <location>
        <begin position="84"/>
        <end position="109"/>
    </location>
</feature>
<keyword evidence="6 8" id="KW-1133">Transmembrane helix</keyword>
<dbReference type="Proteomes" id="UP000677305">
    <property type="component" value="Chromosome"/>
</dbReference>
<organism evidence="10 11">
    <name type="scientific">Vallitalea guaymasensis</name>
    <dbReference type="NCBI Taxonomy" id="1185412"/>
    <lineage>
        <taxon>Bacteria</taxon>
        <taxon>Bacillati</taxon>
        <taxon>Bacillota</taxon>
        <taxon>Clostridia</taxon>
        <taxon>Lachnospirales</taxon>
        <taxon>Vallitaleaceae</taxon>
        <taxon>Vallitalea</taxon>
    </lineage>
</organism>
<feature type="transmembrane region" description="Helical" evidence="8">
    <location>
        <begin position="20"/>
        <end position="40"/>
    </location>
</feature>
<sequence length="362" mass="37649">MDKQNKKKSILTKLVNRYFIDGLSGMAMGLFSTLIVGLIIKQIGSLIGDNVIGITLSRIGSIASILTGAGIGIGIAHKLKTSSLIMYSSAVTGLVGAYAGKIISGQAFVEGDVLLIGPGEPLGAFVAVIVGIEIGRLVSGKTKIDIILTPITTIIAGSSIGLIIGPSISAFMNWLGDIIEFATVQQPFVMGILVSVLMGMILTLPISSAALSIILNLNGLAAGAATVGCATQMIGFAVASYRENKVNGLIAQGLGTSMLQVPNIVKNPRIWIPPIVVSAILGPISTKVFMMKNNAYGGGMGTSGLVGQIMTWDTMIESESPGVLITKIIVLHIVLPAVMTLALSEGLRKIGWIKYGDMKLDS</sequence>
<evidence type="ECO:0000256" key="4">
    <source>
        <dbReference type="ARBA" id="ARBA00022597"/>
    </source>
</evidence>
<dbReference type="GO" id="GO:0005886">
    <property type="term" value="C:plasma membrane"/>
    <property type="evidence" value="ECO:0007669"/>
    <property type="project" value="UniProtKB-SubCell"/>
</dbReference>
<dbReference type="RefSeq" id="WP_212693528.1">
    <property type="nucleotide sequence ID" value="NZ_CP058561.1"/>
</dbReference>
<gene>
    <name evidence="10" type="ORF">HYG85_11230</name>
</gene>
<dbReference type="AlphaFoldDB" id="A0A8J8MB44"/>